<evidence type="ECO:0000256" key="4">
    <source>
        <dbReference type="ARBA" id="ARBA00038560"/>
    </source>
</evidence>
<dbReference type="PANTHER" id="PTHR30435">
    <property type="entry name" value="FLAGELLAR PROTEIN"/>
    <property type="match status" value="1"/>
</dbReference>
<evidence type="ECO:0000256" key="6">
    <source>
        <dbReference type="RuleBase" id="RU362116"/>
    </source>
</evidence>
<dbReference type="InterPro" id="IPR012836">
    <property type="entry name" value="FlgF"/>
</dbReference>
<feature type="domain" description="Flagellar hook protein FlgE/F/G-like D1" evidence="9">
    <location>
        <begin position="81"/>
        <end position="145"/>
    </location>
</feature>
<dbReference type="PROSITE" id="PS00588">
    <property type="entry name" value="FLAGELLA_BB_ROD"/>
    <property type="match status" value="1"/>
</dbReference>
<protein>
    <recommendedName>
        <fullName evidence="5 6">Flagellar basal-body rod protein FlgF</fullName>
    </recommendedName>
</protein>
<keyword evidence="10" id="KW-0969">Cilium</keyword>
<feature type="domain" description="Flagellar basal body rod protein N-terminal" evidence="7">
    <location>
        <begin position="8"/>
        <end position="34"/>
    </location>
</feature>
<sequence>MDKSLFISMNGAYNSMRQLEIITNNLANVNTTAFRADSTFIRAHEVNSGGQQSRVYSRLDKTYTNFKQGNIFNTDRDLDVAINGDGFIAVQSKSGREGYTRAGSLQIRNGILTTQTGEIVMGNGGPINIPPAEKISISPDGTVTARFIGETEFVPVDKIKLTNPKVAELQKGTDTLFYLNGNGTAPYDPNVTVISGGLEGSNVSAIETMTQLIELTRQYQIHTNFMKTIADDTAKINQVLELGR</sequence>
<dbReference type="Pfam" id="PF00460">
    <property type="entry name" value="Flg_bb_rod"/>
    <property type="match status" value="1"/>
</dbReference>
<dbReference type="InterPro" id="IPR019776">
    <property type="entry name" value="Flagellar_basal_body_rod_CS"/>
</dbReference>
<evidence type="ECO:0000256" key="3">
    <source>
        <dbReference type="ARBA" id="ARBA00023143"/>
    </source>
</evidence>
<comment type="similarity">
    <text evidence="2 6">Belongs to the flagella basal body rod proteins family.</text>
</comment>
<dbReference type="InterPro" id="IPR010930">
    <property type="entry name" value="Flg_bb/hook_C_dom"/>
</dbReference>
<evidence type="ECO:0000259" key="7">
    <source>
        <dbReference type="Pfam" id="PF00460"/>
    </source>
</evidence>
<evidence type="ECO:0000256" key="5">
    <source>
        <dbReference type="ARBA" id="ARBA00040228"/>
    </source>
</evidence>
<proteinExistence type="inferred from homology"/>
<feature type="domain" description="Flagellar basal-body/hook protein C-terminal" evidence="8">
    <location>
        <begin position="195"/>
        <end position="238"/>
    </location>
</feature>
<dbReference type="Pfam" id="PF22692">
    <property type="entry name" value="LlgE_F_G_D1"/>
    <property type="match status" value="1"/>
</dbReference>
<comment type="subcellular location">
    <subcellularLocation>
        <location evidence="1 6">Bacterial flagellum basal body</location>
    </subcellularLocation>
</comment>
<dbReference type="Pfam" id="PF06429">
    <property type="entry name" value="Flg_bbr_C"/>
    <property type="match status" value="1"/>
</dbReference>
<reference evidence="10 11" key="1">
    <citation type="submission" date="2019-08" db="EMBL/GenBank/DDBJ databases">
        <authorList>
            <person name="Guy L."/>
        </authorList>
    </citation>
    <scope>NUCLEOTIDE SEQUENCE [LARGE SCALE GENOMIC DNA]</scope>
    <source>
        <strain evidence="10 11">SGT-108</strain>
    </source>
</reference>
<dbReference type="RefSeq" id="WP_148340496.1">
    <property type="nucleotide sequence ID" value="NZ_LR699120.1"/>
</dbReference>
<evidence type="ECO:0000256" key="1">
    <source>
        <dbReference type="ARBA" id="ARBA00004117"/>
    </source>
</evidence>
<gene>
    <name evidence="10" type="primary">flgF</name>
    <name evidence="10" type="ORF">AQUSIP_24260</name>
</gene>
<dbReference type="NCBIfam" id="NF009280">
    <property type="entry name" value="PRK12640.1"/>
    <property type="match status" value="1"/>
</dbReference>
<name>A0A5E4PJ51_9COXI</name>
<comment type="subunit">
    <text evidence="4 6">The basal body constitutes a major portion of the flagellar organelle and consists of five rings (E,L,P,S, and M) mounted on a central rod. The rod consists of about 26 subunits of FlgG in the distal portion, and FlgB, FlgC and FlgF are thought to build up the proximal portion of the rod with about 6 subunits each.</text>
</comment>
<dbReference type="PANTHER" id="PTHR30435:SF18">
    <property type="entry name" value="FLAGELLAR BASAL-BODY ROD PROTEIN FLGF"/>
    <property type="match status" value="1"/>
</dbReference>
<evidence type="ECO:0000259" key="8">
    <source>
        <dbReference type="Pfam" id="PF06429"/>
    </source>
</evidence>
<dbReference type="InterPro" id="IPR020013">
    <property type="entry name" value="Flagellar_FlgE/F/G"/>
</dbReference>
<keyword evidence="10" id="KW-0966">Cell projection</keyword>
<dbReference type="KEGG" id="asip:AQUSIP_24260"/>
<dbReference type="SUPFAM" id="SSF117143">
    <property type="entry name" value="Flagellar hook protein flgE"/>
    <property type="match status" value="1"/>
</dbReference>
<organism evidence="10 11">
    <name type="scientific">Aquicella siphonis</name>
    <dbReference type="NCBI Taxonomy" id="254247"/>
    <lineage>
        <taxon>Bacteria</taxon>
        <taxon>Pseudomonadati</taxon>
        <taxon>Pseudomonadota</taxon>
        <taxon>Gammaproteobacteria</taxon>
        <taxon>Legionellales</taxon>
        <taxon>Coxiellaceae</taxon>
        <taxon>Aquicella</taxon>
    </lineage>
</organism>
<evidence type="ECO:0000256" key="2">
    <source>
        <dbReference type="ARBA" id="ARBA00009677"/>
    </source>
</evidence>
<dbReference type="AlphaFoldDB" id="A0A5E4PJ51"/>
<dbReference type="GO" id="GO:0071978">
    <property type="term" value="P:bacterial-type flagellum-dependent swarming motility"/>
    <property type="evidence" value="ECO:0007669"/>
    <property type="project" value="TreeGrafter"/>
</dbReference>
<keyword evidence="10" id="KW-0282">Flagellum</keyword>
<dbReference type="InterPro" id="IPR037925">
    <property type="entry name" value="FlgE/F/G-like"/>
</dbReference>
<evidence type="ECO:0000259" key="9">
    <source>
        <dbReference type="Pfam" id="PF22692"/>
    </source>
</evidence>
<keyword evidence="11" id="KW-1185">Reference proteome</keyword>
<dbReference type="Proteomes" id="UP000324194">
    <property type="component" value="Chromosome 2"/>
</dbReference>
<dbReference type="EMBL" id="LR699120">
    <property type="protein sequence ID" value="VVC77099.1"/>
    <property type="molecule type" value="Genomic_DNA"/>
</dbReference>
<accession>A0A5E4PJ51</accession>
<dbReference type="InterPro" id="IPR053967">
    <property type="entry name" value="LlgE_F_G-like_D1"/>
</dbReference>
<dbReference type="NCBIfam" id="TIGR03506">
    <property type="entry name" value="FlgEFG_subfam"/>
    <property type="match status" value="1"/>
</dbReference>
<dbReference type="GO" id="GO:0030694">
    <property type="term" value="C:bacterial-type flagellum basal body, rod"/>
    <property type="evidence" value="ECO:0007669"/>
    <property type="project" value="UniProtKB-UniRule"/>
</dbReference>
<evidence type="ECO:0000313" key="11">
    <source>
        <dbReference type="Proteomes" id="UP000324194"/>
    </source>
</evidence>
<evidence type="ECO:0000313" key="10">
    <source>
        <dbReference type="EMBL" id="VVC77099.1"/>
    </source>
</evidence>
<keyword evidence="3 6" id="KW-0975">Bacterial flagellum</keyword>
<dbReference type="NCBIfam" id="TIGR02490">
    <property type="entry name" value="flgF"/>
    <property type="match status" value="1"/>
</dbReference>
<dbReference type="OrthoDB" id="9804559at2"/>
<dbReference type="InterPro" id="IPR001444">
    <property type="entry name" value="Flag_bb_rod_N"/>
</dbReference>